<dbReference type="EMBL" id="BMAW01087795">
    <property type="protein sequence ID" value="GFS31647.1"/>
    <property type="molecule type" value="Genomic_DNA"/>
</dbReference>
<dbReference type="Proteomes" id="UP000887013">
    <property type="component" value="Unassembled WGS sequence"/>
</dbReference>
<feature type="region of interest" description="Disordered" evidence="1">
    <location>
        <begin position="25"/>
        <end position="77"/>
    </location>
</feature>
<sequence>MYISRYLGVQNQRCQERLDLDNECCPPGSSPSSPLVFKAPQKQTPLDDGRHSPNCYPDVDWNVDRLPDQQGQGRISR</sequence>
<evidence type="ECO:0000256" key="1">
    <source>
        <dbReference type="SAM" id="MobiDB-lite"/>
    </source>
</evidence>
<organism evidence="2 3">
    <name type="scientific">Nephila pilipes</name>
    <name type="common">Giant wood spider</name>
    <name type="synonym">Nephila maculata</name>
    <dbReference type="NCBI Taxonomy" id="299642"/>
    <lineage>
        <taxon>Eukaryota</taxon>
        <taxon>Metazoa</taxon>
        <taxon>Ecdysozoa</taxon>
        <taxon>Arthropoda</taxon>
        <taxon>Chelicerata</taxon>
        <taxon>Arachnida</taxon>
        <taxon>Araneae</taxon>
        <taxon>Araneomorphae</taxon>
        <taxon>Entelegynae</taxon>
        <taxon>Araneoidea</taxon>
        <taxon>Nephilidae</taxon>
        <taxon>Nephila</taxon>
    </lineage>
</organism>
<accession>A0A8X6I574</accession>
<gene>
    <name evidence="2" type="ORF">NPIL_506931</name>
</gene>
<name>A0A8X6I574_NEPPI</name>
<reference evidence="2" key="1">
    <citation type="submission" date="2020-08" db="EMBL/GenBank/DDBJ databases">
        <title>Multicomponent nature underlies the extraordinary mechanical properties of spider dragline silk.</title>
        <authorList>
            <person name="Kono N."/>
            <person name="Nakamura H."/>
            <person name="Mori M."/>
            <person name="Yoshida Y."/>
            <person name="Ohtoshi R."/>
            <person name="Malay A.D."/>
            <person name="Moran D.A.P."/>
            <person name="Tomita M."/>
            <person name="Numata K."/>
            <person name="Arakawa K."/>
        </authorList>
    </citation>
    <scope>NUCLEOTIDE SEQUENCE</scope>
</reference>
<evidence type="ECO:0000313" key="2">
    <source>
        <dbReference type="EMBL" id="GFS31647.1"/>
    </source>
</evidence>
<evidence type="ECO:0000313" key="3">
    <source>
        <dbReference type="Proteomes" id="UP000887013"/>
    </source>
</evidence>
<dbReference type="AlphaFoldDB" id="A0A8X6I574"/>
<protein>
    <submittedName>
        <fullName evidence="2">Uncharacterized protein</fullName>
    </submittedName>
</protein>
<keyword evidence="3" id="KW-1185">Reference proteome</keyword>
<comment type="caution">
    <text evidence="2">The sequence shown here is derived from an EMBL/GenBank/DDBJ whole genome shotgun (WGS) entry which is preliminary data.</text>
</comment>
<proteinExistence type="predicted"/>